<dbReference type="InterPro" id="IPR008254">
    <property type="entry name" value="Flavodoxin/NO_synth"/>
</dbReference>
<dbReference type="RefSeq" id="WP_345317583.1">
    <property type="nucleotide sequence ID" value="NZ_BAABLF010000027.1"/>
</dbReference>
<name>A0ABP9SBX8_9GAMM</name>
<dbReference type="PANTHER" id="PTHR38030:SF2">
    <property type="entry name" value="PROTOPORPHYRINOGEN IX DEHYDROGENASE [QUINONE]"/>
    <property type="match status" value="1"/>
</dbReference>
<comment type="cofactor">
    <cofactor evidence="7">
        <name>FMN</name>
        <dbReference type="ChEBI" id="CHEBI:58210"/>
    </cofactor>
    <text evidence="7">Binds 1 FMN non-covalently per subunit.</text>
</comment>
<dbReference type="EC" id="1.3.5.3" evidence="7"/>
<dbReference type="PANTHER" id="PTHR38030">
    <property type="entry name" value="PROTOPORPHYRINOGEN IX DEHYDROGENASE [MENAQUINONE]"/>
    <property type="match status" value="1"/>
</dbReference>
<evidence type="ECO:0000256" key="5">
    <source>
        <dbReference type="ARBA" id="ARBA00023136"/>
    </source>
</evidence>
<feature type="domain" description="Flavodoxin-like" evidence="8">
    <location>
        <begin position="4"/>
        <end position="182"/>
    </location>
</feature>
<dbReference type="Pfam" id="PF12724">
    <property type="entry name" value="Flavodoxin_5"/>
    <property type="match status" value="1"/>
</dbReference>
<keyword evidence="10" id="KW-1185">Reference proteome</keyword>
<comment type="pathway">
    <text evidence="7">Porphyrin-containing compound metabolism; protoporphyrin-IX biosynthesis; protoporphyrin-IX from protoporphyrinogen-IX: step 1/1.</text>
</comment>
<comment type="similarity">
    <text evidence="7">Belongs to the HemG family.</text>
</comment>
<dbReference type="InterPro" id="IPR001226">
    <property type="entry name" value="Flavodoxin_CS"/>
</dbReference>
<dbReference type="NCBIfam" id="NF008316">
    <property type="entry name" value="PRK11104.1"/>
    <property type="match status" value="1"/>
</dbReference>
<keyword evidence="1 7" id="KW-0285">Flavoprotein</keyword>
<protein>
    <recommendedName>
        <fullName evidence="7">Protoporphyrinogen IX dehydrogenase [quinone]</fullName>
        <ecNumber evidence="7">1.3.5.3</ecNumber>
    </recommendedName>
    <alternativeName>
        <fullName evidence="7">Protoporphyrinogen IX dehydrogenase [menaquinone]</fullName>
    </alternativeName>
    <alternativeName>
        <fullName evidence="7">Protoporphyrinogen IX dehydrogenase [ubiquinone]</fullName>
    </alternativeName>
    <alternativeName>
        <fullName evidence="7">Protoporphyrinogen oxidase</fullName>
        <shortName evidence="7">PPO</shortName>
    </alternativeName>
</protein>
<keyword evidence="2 7" id="KW-0288">FMN</keyword>
<evidence type="ECO:0000259" key="8">
    <source>
        <dbReference type="PROSITE" id="PS50902"/>
    </source>
</evidence>
<dbReference type="Gene3D" id="3.40.50.360">
    <property type="match status" value="1"/>
</dbReference>
<dbReference type="InterPro" id="IPR044264">
    <property type="entry name" value="HemG"/>
</dbReference>
<comment type="catalytic activity">
    <reaction evidence="7">
        <text>protoporphyrinogen IX + 3 a menaquinone = protoporphyrin IX + 3 a menaquinol</text>
        <dbReference type="Rhea" id="RHEA:27409"/>
        <dbReference type="Rhea" id="RHEA-COMP:9537"/>
        <dbReference type="Rhea" id="RHEA-COMP:9539"/>
        <dbReference type="ChEBI" id="CHEBI:16374"/>
        <dbReference type="ChEBI" id="CHEBI:18151"/>
        <dbReference type="ChEBI" id="CHEBI:57306"/>
        <dbReference type="ChEBI" id="CHEBI:57307"/>
        <dbReference type="EC" id="1.3.5.3"/>
    </reaction>
</comment>
<evidence type="ECO:0000256" key="6">
    <source>
        <dbReference type="ARBA" id="ARBA00023244"/>
    </source>
</evidence>
<accession>A0ABP9SBX8</accession>
<dbReference type="PROSITE" id="PS50902">
    <property type="entry name" value="FLAVODOXIN_LIKE"/>
    <property type="match status" value="1"/>
</dbReference>
<dbReference type="InterPro" id="IPR029039">
    <property type="entry name" value="Flavoprotein-like_sf"/>
</dbReference>
<evidence type="ECO:0000256" key="2">
    <source>
        <dbReference type="ARBA" id="ARBA00022643"/>
    </source>
</evidence>
<reference evidence="10" key="1">
    <citation type="journal article" date="2019" name="Int. J. Syst. Evol. Microbiol.">
        <title>The Global Catalogue of Microorganisms (GCM) 10K type strain sequencing project: providing services to taxonomists for standard genome sequencing and annotation.</title>
        <authorList>
            <consortium name="The Broad Institute Genomics Platform"/>
            <consortium name="The Broad Institute Genome Sequencing Center for Infectious Disease"/>
            <person name="Wu L."/>
            <person name="Ma J."/>
        </authorList>
    </citation>
    <scope>NUCLEOTIDE SEQUENCE [LARGE SCALE GENOMIC DNA]</scope>
    <source>
        <strain evidence="10">JCM 18720</strain>
    </source>
</reference>
<evidence type="ECO:0000256" key="3">
    <source>
        <dbReference type="ARBA" id="ARBA00022741"/>
    </source>
</evidence>
<evidence type="ECO:0000256" key="1">
    <source>
        <dbReference type="ARBA" id="ARBA00022630"/>
    </source>
</evidence>
<keyword evidence="3 7" id="KW-0547">Nucleotide-binding</keyword>
<evidence type="ECO:0000256" key="4">
    <source>
        <dbReference type="ARBA" id="ARBA00023002"/>
    </source>
</evidence>
<comment type="subcellular location">
    <subcellularLocation>
        <location evidence="7">Cell membrane</location>
        <topology evidence="7">Peripheral membrane protein</topology>
    </subcellularLocation>
</comment>
<keyword evidence="6 7" id="KW-0627">Porphyrin biosynthesis</keyword>
<dbReference type="EMBL" id="BAABLF010000027">
    <property type="protein sequence ID" value="GAA5193936.1"/>
    <property type="molecule type" value="Genomic_DNA"/>
</dbReference>
<evidence type="ECO:0000313" key="9">
    <source>
        <dbReference type="EMBL" id="GAA5193936.1"/>
    </source>
</evidence>
<dbReference type="HAMAP" id="MF_00853">
    <property type="entry name" value="HemG"/>
    <property type="match status" value="1"/>
</dbReference>
<sequence>MSGVLIVYMSRRGHTARVARTLMGHLNASGCDCDMMDVVEAKHEGIEWDRYHTVVVGAPVLYGKFDDSVWEFIKTHQAQLEARNNAFYCLSVVARNPAKATVEGNRYMQKFLAQSPWRPQLLKVVAGKVDYPNWGFWDSLSIKFIMKMTKGPTDPNTVIDYTDYNEVEAFAAQIRRLSQQGQ</sequence>
<evidence type="ECO:0000256" key="7">
    <source>
        <dbReference type="HAMAP-Rule" id="MF_00853"/>
    </source>
</evidence>
<proteinExistence type="inferred from homology"/>
<dbReference type="SUPFAM" id="SSF52218">
    <property type="entry name" value="Flavoproteins"/>
    <property type="match status" value="1"/>
</dbReference>
<comment type="function">
    <text evidence="7">Catalyzes the 6-electron oxidation of protoporphyrinogen IX to form protoporphyrin IX; under anaerobic conditions uses menaquinone as an electron acceptor, under aerobic conditions uses ubiquinone as an electron acceptor.</text>
</comment>
<evidence type="ECO:0000313" key="10">
    <source>
        <dbReference type="Proteomes" id="UP001501600"/>
    </source>
</evidence>
<keyword evidence="5" id="KW-0472">Membrane</keyword>
<comment type="caution">
    <text evidence="9">The sequence shown here is derived from an EMBL/GenBank/DDBJ whole genome shotgun (WGS) entry which is preliminary data.</text>
</comment>
<keyword evidence="4 7" id="KW-0560">Oxidoreductase</keyword>
<dbReference type="InterPro" id="IPR052200">
    <property type="entry name" value="Protoporphyrinogen_IX_DH"/>
</dbReference>
<gene>
    <name evidence="9" type="primary">hemG_2</name>
    <name evidence="7" type="synonym">hemG</name>
    <name evidence="9" type="ORF">GCM10025772_25840</name>
</gene>
<comment type="catalytic activity">
    <reaction evidence="7">
        <text>protoporphyrinogen IX + 3 a ubiquinone = protoporphyrin IX + 3 a ubiquinol</text>
        <dbReference type="Rhea" id="RHEA:63936"/>
        <dbReference type="Rhea" id="RHEA-COMP:9565"/>
        <dbReference type="Rhea" id="RHEA-COMP:9566"/>
        <dbReference type="ChEBI" id="CHEBI:16389"/>
        <dbReference type="ChEBI" id="CHEBI:17976"/>
        <dbReference type="ChEBI" id="CHEBI:57306"/>
        <dbReference type="ChEBI" id="CHEBI:57307"/>
    </reaction>
</comment>
<organism evidence="9 10">
    <name type="scientific">Ferrimonas gelatinilytica</name>
    <dbReference type="NCBI Taxonomy" id="1255257"/>
    <lineage>
        <taxon>Bacteria</taxon>
        <taxon>Pseudomonadati</taxon>
        <taxon>Pseudomonadota</taxon>
        <taxon>Gammaproteobacteria</taxon>
        <taxon>Alteromonadales</taxon>
        <taxon>Ferrimonadaceae</taxon>
        <taxon>Ferrimonas</taxon>
    </lineage>
</organism>
<dbReference type="Proteomes" id="UP001501600">
    <property type="component" value="Unassembled WGS sequence"/>
</dbReference>
<comment type="catalytic activity">
    <reaction evidence="7">
        <text>protoporphyrinogen IX + 3 a quinone = protoporphyrin IX + 3 a quinol</text>
        <dbReference type="Rhea" id="RHEA:65032"/>
        <dbReference type="ChEBI" id="CHEBI:24646"/>
        <dbReference type="ChEBI" id="CHEBI:57306"/>
        <dbReference type="ChEBI" id="CHEBI:57307"/>
        <dbReference type="ChEBI" id="CHEBI:132124"/>
        <dbReference type="EC" id="1.3.5.3"/>
    </reaction>
</comment>
<dbReference type="PROSITE" id="PS00201">
    <property type="entry name" value="FLAVODOXIN"/>
    <property type="match status" value="1"/>
</dbReference>
<keyword evidence="7" id="KW-1003">Cell membrane</keyword>
<dbReference type="InterPro" id="IPR026816">
    <property type="entry name" value="Flavodoxin_dom"/>
</dbReference>